<dbReference type="EMBL" id="SFAP01000284">
    <property type="protein sequence ID" value="TRV17138.1"/>
    <property type="molecule type" value="Genomic_DNA"/>
</dbReference>
<proteinExistence type="predicted"/>
<dbReference type="Proteomes" id="UP000318616">
    <property type="component" value="Unassembled WGS sequence"/>
</dbReference>
<protein>
    <submittedName>
        <fullName evidence="2">IS630 family transposase</fullName>
    </submittedName>
</protein>
<dbReference type="SUPFAM" id="SSF46689">
    <property type="entry name" value="Homeodomain-like"/>
    <property type="match status" value="1"/>
</dbReference>
<evidence type="ECO:0000256" key="1">
    <source>
        <dbReference type="SAM" id="MobiDB-lite"/>
    </source>
</evidence>
<gene>
    <name evidence="2" type="ORF">EWV88_22660</name>
</gene>
<dbReference type="AlphaFoldDB" id="A0A552LA96"/>
<accession>A0A552LA96</accession>
<organism evidence="2 3">
    <name type="scientific">Microcystis wesenbergii Mw_MB_S_20031200_S109D</name>
    <dbReference type="NCBI Taxonomy" id="2486241"/>
    <lineage>
        <taxon>Bacteria</taxon>
        <taxon>Bacillati</taxon>
        <taxon>Cyanobacteriota</taxon>
        <taxon>Cyanophyceae</taxon>
        <taxon>Oscillatoriophycideae</taxon>
        <taxon>Chroococcales</taxon>
        <taxon>Microcystaceae</taxon>
        <taxon>Microcystis</taxon>
    </lineage>
</organism>
<feature type="region of interest" description="Disordered" evidence="1">
    <location>
        <begin position="1"/>
        <end position="35"/>
    </location>
</feature>
<name>A0A552LA96_9CHRO</name>
<evidence type="ECO:0000313" key="2">
    <source>
        <dbReference type="EMBL" id="TRV17138.1"/>
    </source>
</evidence>
<reference evidence="2 3" key="1">
    <citation type="submission" date="2019-01" db="EMBL/GenBank/DDBJ databases">
        <title>Coherence of Microcystis species and biogeography revealed through population genomics.</title>
        <authorList>
            <person name="Perez-Carrascal O.M."/>
            <person name="Terrat Y."/>
            <person name="Giani A."/>
            <person name="Fortin N."/>
            <person name="Tromas N."/>
            <person name="Shapiro B.J."/>
        </authorList>
    </citation>
    <scope>NUCLEOTIDE SEQUENCE [LARGE SCALE GENOMIC DNA]</scope>
    <source>
        <strain evidence="2">Mw_MB_S_20031200_S109D</strain>
    </source>
</reference>
<feature type="non-terminal residue" evidence="2">
    <location>
        <position position="35"/>
    </location>
</feature>
<comment type="caution">
    <text evidence="2">The sequence shown here is derived from an EMBL/GenBank/DDBJ whole genome shotgun (WGS) entry which is preliminary data.</text>
</comment>
<sequence length="35" mass="3931">MAAPYSDDLRQKAVSAVERGEKKSHVCRTLNISRN</sequence>
<dbReference type="InterPro" id="IPR009057">
    <property type="entry name" value="Homeodomain-like_sf"/>
</dbReference>
<evidence type="ECO:0000313" key="3">
    <source>
        <dbReference type="Proteomes" id="UP000318616"/>
    </source>
</evidence>